<comment type="caution">
    <text evidence="4">The sequence shown here is derived from an EMBL/GenBank/DDBJ whole genome shotgun (WGS) entry which is preliminary data.</text>
</comment>
<evidence type="ECO:0000313" key="5">
    <source>
        <dbReference type="Proteomes" id="UP000326759"/>
    </source>
</evidence>
<name>A0A5N5T1Q2_9CRUS</name>
<feature type="domain" description="AMP-dependent synthetase/ligase" evidence="3">
    <location>
        <begin position="2"/>
        <end position="143"/>
    </location>
</feature>
<keyword evidence="4" id="KW-0436">Ligase</keyword>
<evidence type="ECO:0000256" key="1">
    <source>
        <dbReference type="ARBA" id="ARBA00004275"/>
    </source>
</evidence>
<dbReference type="PANTHER" id="PTHR24096">
    <property type="entry name" value="LONG-CHAIN-FATTY-ACID--COA LIGASE"/>
    <property type="match status" value="1"/>
</dbReference>
<keyword evidence="5" id="KW-1185">Reference proteome</keyword>
<dbReference type="Proteomes" id="UP000326759">
    <property type="component" value="Unassembled WGS sequence"/>
</dbReference>
<dbReference type="Gene3D" id="3.40.50.980">
    <property type="match status" value="1"/>
</dbReference>
<dbReference type="Pfam" id="PF00501">
    <property type="entry name" value="AMP-binding"/>
    <property type="match status" value="1"/>
</dbReference>
<dbReference type="InterPro" id="IPR000873">
    <property type="entry name" value="AMP-dep_synth/lig_dom"/>
</dbReference>
<organism evidence="4 5">
    <name type="scientific">Armadillidium nasatum</name>
    <dbReference type="NCBI Taxonomy" id="96803"/>
    <lineage>
        <taxon>Eukaryota</taxon>
        <taxon>Metazoa</taxon>
        <taxon>Ecdysozoa</taxon>
        <taxon>Arthropoda</taxon>
        <taxon>Crustacea</taxon>
        <taxon>Multicrustacea</taxon>
        <taxon>Malacostraca</taxon>
        <taxon>Eumalacostraca</taxon>
        <taxon>Peracarida</taxon>
        <taxon>Isopoda</taxon>
        <taxon>Oniscidea</taxon>
        <taxon>Crinocheta</taxon>
        <taxon>Armadillidiidae</taxon>
        <taxon>Armadillidium</taxon>
    </lineage>
</organism>
<reference evidence="4 5" key="1">
    <citation type="journal article" date="2019" name="PLoS Biol.">
        <title>Sex chromosomes control vertical transmission of feminizing Wolbachia symbionts in an isopod.</title>
        <authorList>
            <person name="Becking T."/>
            <person name="Chebbi M.A."/>
            <person name="Giraud I."/>
            <person name="Moumen B."/>
            <person name="Laverre T."/>
            <person name="Caubet Y."/>
            <person name="Peccoud J."/>
            <person name="Gilbert C."/>
            <person name="Cordaux R."/>
        </authorList>
    </citation>
    <scope>NUCLEOTIDE SEQUENCE [LARGE SCALE GENOMIC DNA]</scope>
    <source>
        <strain evidence="4">ANa2</strain>
        <tissue evidence="4">Whole body excluding digestive tract and cuticle</tissue>
    </source>
</reference>
<sequence>MLPGFYYGTKTITMPRFDPGVLISTFKENKVSFFQAVPLLFKFIASIDLITEEDLKSIHSFVSGGYPLSRDIFHAMKRKAPHAIFQEGYGMTETLSTHGVPYTKENIGYCGQLLQDVKAKVVDVETREPLPPNTPGELIIHTPAEIL</sequence>
<dbReference type="AlphaFoldDB" id="A0A5N5T1Q2"/>
<keyword evidence="2" id="KW-0576">Peroxisome</keyword>
<dbReference type="PANTHER" id="PTHR24096:SF422">
    <property type="entry name" value="BCDNA.GH02901"/>
    <property type="match status" value="1"/>
</dbReference>
<dbReference type="Gene3D" id="2.30.38.10">
    <property type="entry name" value="Luciferase, Domain 3"/>
    <property type="match status" value="1"/>
</dbReference>
<evidence type="ECO:0000259" key="3">
    <source>
        <dbReference type="Pfam" id="PF00501"/>
    </source>
</evidence>
<gene>
    <name evidence="4" type="ORF">Anas_06185</name>
</gene>
<accession>A0A5N5T1Q2</accession>
<dbReference type="GO" id="GO:0005777">
    <property type="term" value="C:peroxisome"/>
    <property type="evidence" value="ECO:0007669"/>
    <property type="project" value="UniProtKB-SubCell"/>
</dbReference>
<proteinExistence type="predicted"/>
<dbReference type="EMBL" id="SEYY01015068">
    <property type="protein sequence ID" value="KAB7500135.1"/>
    <property type="molecule type" value="Genomic_DNA"/>
</dbReference>
<evidence type="ECO:0000256" key="2">
    <source>
        <dbReference type="ARBA" id="ARBA00023140"/>
    </source>
</evidence>
<dbReference type="GO" id="GO:0016405">
    <property type="term" value="F:CoA-ligase activity"/>
    <property type="evidence" value="ECO:0007669"/>
    <property type="project" value="TreeGrafter"/>
</dbReference>
<evidence type="ECO:0000313" key="4">
    <source>
        <dbReference type="EMBL" id="KAB7500135.1"/>
    </source>
</evidence>
<comment type="subcellular location">
    <subcellularLocation>
        <location evidence="1">Peroxisome</location>
    </subcellularLocation>
</comment>
<dbReference type="SUPFAM" id="SSF56801">
    <property type="entry name" value="Acetyl-CoA synthetase-like"/>
    <property type="match status" value="1"/>
</dbReference>
<dbReference type="OrthoDB" id="10253869at2759"/>
<protein>
    <submittedName>
        <fullName evidence="4">4-coumarate--CoA ligase 1</fullName>
    </submittedName>
</protein>